<organism evidence="2">
    <name type="scientific">marine sediment metagenome</name>
    <dbReference type="NCBI Taxonomy" id="412755"/>
    <lineage>
        <taxon>unclassified sequences</taxon>
        <taxon>metagenomes</taxon>
        <taxon>ecological metagenomes</taxon>
    </lineage>
</organism>
<sequence length="316" mass="34421">MGQIAPPVSTSDSADPDAQNRPTAEDLLKALQRKRPVNEVIAPATASEWPPRPLRQALLPEGSAVVSRSGWLVKDGRWWRFRFDPASDDPPVKLLPNSSLEVMISASSGSASPVMFVVSGEMTEAEGENYLLIRVARRAVGAREQAVEQEQPEPGLRKAAEQGTSVPDQADRGDAQGVGGVADAPVEDVLEALKRQKPKEEMMPAVASLPADQTLRDAAVARTLIPEGAPLVNRPGRLLRQADWWTFTFESDHPEYPEPPMKILPSKSVELMARVAQRGVSGLVFLVSGEVTLFQGENYLLPRVATRRIDTGNLRK</sequence>
<gene>
    <name evidence="2" type="ORF">S01H1_16004</name>
</gene>
<proteinExistence type="predicted"/>
<evidence type="ECO:0000313" key="2">
    <source>
        <dbReference type="EMBL" id="GAF78086.1"/>
    </source>
</evidence>
<reference evidence="2" key="1">
    <citation type="journal article" date="2014" name="Front. Microbiol.">
        <title>High frequency of phylogenetically diverse reductive dehalogenase-homologous genes in deep subseafloor sedimentary metagenomes.</title>
        <authorList>
            <person name="Kawai M."/>
            <person name="Futagami T."/>
            <person name="Toyoda A."/>
            <person name="Takaki Y."/>
            <person name="Nishi S."/>
            <person name="Hori S."/>
            <person name="Arai W."/>
            <person name="Tsubouchi T."/>
            <person name="Morono Y."/>
            <person name="Uchiyama I."/>
            <person name="Ito T."/>
            <person name="Fujiyama A."/>
            <person name="Inagaki F."/>
            <person name="Takami H."/>
        </authorList>
    </citation>
    <scope>NUCLEOTIDE SEQUENCE</scope>
    <source>
        <strain evidence="2">Expedition CK06-06</strain>
    </source>
</reference>
<name>X0SSG3_9ZZZZ</name>
<feature type="region of interest" description="Disordered" evidence="1">
    <location>
        <begin position="144"/>
        <end position="184"/>
    </location>
</feature>
<dbReference type="AlphaFoldDB" id="X0SSG3"/>
<feature type="region of interest" description="Disordered" evidence="1">
    <location>
        <begin position="1"/>
        <end position="23"/>
    </location>
</feature>
<comment type="caution">
    <text evidence="2">The sequence shown here is derived from an EMBL/GenBank/DDBJ whole genome shotgun (WGS) entry which is preliminary data.</text>
</comment>
<accession>X0SSG3</accession>
<dbReference type="EMBL" id="BARS01008388">
    <property type="protein sequence ID" value="GAF78086.1"/>
    <property type="molecule type" value="Genomic_DNA"/>
</dbReference>
<evidence type="ECO:0000256" key="1">
    <source>
        <dbReference type="SAM" id="MobiDB-lite"/>
    </source>
</evidence>
<protein>
    <submittedName>
        <fullName evidence="2">Uncharacterized protein</fullName>
    </submittedName>
</protein>